<feature type="domain" description="Tle cognate immunity protein 4 N-terminal" evidence="1">
    <location>
        <begin position="38"/>
        <end position="119"/>
    </location>
</feature>
<dbReference type="RefSeq" id="WP_067558255.1">
    <property type="nucleotide sequence ID" value="NZ_CP016895.1"/>
</dbReference>
<keyword evidence="3" id="KW-1185">Reference proteome</keyword>
<protein>
    <recommendedName>
        <fullName evidence="1">Tle cognate immunity protein 4 N-terminal domain-containing protein</fullName>
    </recommendedName>
</protein>
<gene>
    <name evidence="2" type="ORF">BFG52_15475</name>
</gene>
<accession>A0A1B2M334</accession>
<name>A0A1B2M334_9GAMM</name>
<dbReference type="KEGG" id="ala:BFG52_15475"/>
<sequence length="128" mass="14737">MKRGLAYLLLPLLMSGCQTDRITTQTAVNNRINLSENKSYCIGRYVVDIPAEADFIEQRYDQYNSFIITVKKNASRKDFDEAIQKVRSNYSRFERFITEDSPEQTNSGRITKKIKGKISKSKGLPFDV</sequence>
<dbReference type="InterPro" id="IPR040761">
    <property type="entry name" value="Tli4_N"/>
</dbReference>
<dbReference type="Proteomes" id="UP000093391">
    <property type="component" value="Chromosome"/>
</dbReference>
<organism evidence="2 3">
    <name type="scientific">Acinetobacter larvae</name>
    <dbReference type="NCBI Taxonomy" id="1789224"/>
    <lineage>
        <taxon>Bacteria</taxon>
        <taxon>Pseudomonadati</taxon>
        <taxon>Pseudomonadota</taxon>
        <taxon>Gammaproteobacteria</taxon>
        <taxon>Moraxellales</taxon>
        <taxon>Moraxellaceae</taxon>
        <taxon>Acinetobacter</taxon>
    </lineage>
</organism>
<dbReference type="EMBL" id="CP016895">
    <property type="protein sequence ID" value="AOA59606.1"/>
    <property type="molecule type" value="Genomic_DNA"/>
</dbReference>
<evidence type="ECO:0000313" key="2">
    <source>
        <dbReference type="EMBL" id="AOA59606.1"/>
    </source>
</evidence>
<evidence type="ECO:0000313" key="3">
    <source>
        <dbReference type="Proteomes" id="UP000093391"/>
    </source>
</evidence>
<evidence type="ECO:0000259" key="1">
    <source>
        <dbReference type="Pfam" id="PF18443"/>
    </source>
</evidence>
<dbReference type="AlphaFoldDB" id="A0A1B2M334"/>
<reference evidence="2 3" key="1">
    <citation type="submission" date="2016-08" db="EMBL/GenBank/DDBJ databases">
        <authorList>
            <person name="Seilhamer J.J."/>
        </authorList>
    </citation>
    <scope>NUCLEOTIDE SEQUENCE [LARGE SCALE GENOMIC DNA]</scope>
    <source>
        <strain evidence="2 3">BRTC-1</strain>
    </source>
</reference>
<dbReference type="Pfam" id="PF18443">
    <property type="entry name" value="Tli4_N"/>
    <property type="match status" value="1"/>
</dbReference>
<dbReference type="PROSITE" id="PS51257">
    <property type="entry name" value="PROKAR_LIPOPROTEIN"/>
    <property type="match status" value="1"/>
</dbReference>
<proteinExistence type="predicted"/>
<dbReference type="STRING" id="1789224.BFG52_15475"/>